<protein>
    <recommendedName>
        <fullName evidence="1">Cyclic nucleotide-binding domain-containing protein</fullName>
    </recommendedName>
</protein>
<evidence type="ECO:0000259" key="1">
    <source>
        <dbReference type="PROSITE" id="PS50042"/>
    </source>
</evidence>
<reference evidence="2 3" key="1">
    <citation type="submission" date="2019-03" db="EMBL/GenBank/DDBJ databases">
        <title>Rhodobacteraceae bacterium SM1902, a new member of the family Rhodobacteraceae isolated from Yantai.</title>
        <authorList>
            <person name="Sun Y."/>
        </authorList>
    </citation>
    <scope>NUCLEOTIDE SEQUENCE [LARGE SCALE GENOMIC DNA]</scope>
    <source>
        <strain evidence="2 3">SM1902</strain>
    </source>
</reference>
<gene>
    <name evidence="2" type="ORF">E2L05_16270</name>
</gene>
<dbReference type="Proteomes" id="UP000294562">
    <property type="component" value="Unassembled WGS sequence"/>
</dbReference>
<dbReference type="InterPro" id="IPR000595">
    <property type="entry name" value="cNMP-bd_dom"/>
</dbReference>
<dbReference type="EMBL" id="SMZO01000049">
    <property type="protein sequence ID" value="TDL85161.1"/>
    <property type="molecule type" value="Genomic_DNA"/>
</dbReference>
<name>A0A4R6ALH2_9RHOB</name>
<dbReference type="NCBIfam" id="NF047864">
    <property type="entry name" value="CBU_0592_membra"/>
    <property type="match status" value="1"/>
</dbReference>
<accession>A0A4R6ALH2</accession>
<dbReference type="AlphaFoldDB" id="A0A4R6ALH2"/>
<evidence type="ECO:0000313" key="2">
    <source>
        <dbReference type="EMBL" id="TDL85161.1"/>
    </source>
</evidence>
<feature type="domain" description="Cyclic nucleotide-binding" evidence="1">
    <location>
        <begin position="59"/>
        <end position="156"/>
    </location>
</feature>
<proteinExistence type="predicted"/>
<comment type="caution">
    <text evidence="2">The sequence shown here is derived from an EMBL/GenBank/DDBJ whole genome shotgun (WGS) entry which is preliminary data.</text>
</comment>
<dbReference type="InterPro" id="IPR018490">
    <property type="entry name" value="cNMP-bd_dom_sf"/>
</dbReference>
<sequence>MNLAAAFLVLVSLSQDFNLSSALIQTSWIIVSLIGLAKRVFLQHSVTMTAEEAALSRNAFPSFSRVQARRILDLGHWVNLAPGTLLTTEGVPVRTLNYMLSGEAKVICAGQEIATINSGFIGEINVLSEGAATATVCVSQPSRAFLVSARALKSVVQFDYEQHSFLVSDLRNDTGRKLQSLNADLSKSYPNT</sequence>
<dbReference type="Gene3D" id="2.60.120.10">
    <property type="entry name" value="Jelly Rolls"/>
    <property type="match status" value="1"/>
</dbReference>
<dbReference type="InterPro" id="IPR014710">
    <property type="entry name" value="RmlC-like_jellyroll"/>
</dbReference>
<dbReference type="SUPFAM" id="SSF51206">
    <property type="entry name" value="cAMP-binding domain-like"/>
    <property type="match status" value="1"/>
</dbReference>
<evidence type="ECO:0000313" key="3">
    <source>
        <dbReference type="Proteomes" id="UP000294562"/>
    </source>
</evidence>
<dbReference type="InterPro" id="IPR058058">
    <property type="entry name" value="CBU_0592-like"/>
</dbReference>
<dbReference type="OrthoDB" id="7946922at2"/>
<dbReference type="Pfam" id="PF00027">
    <property type="entry name" value="cNMP_binding"/>
    <property type="match status" value="1"/>
</dbReference>
<keyword evidence="3" id="KW-1185">Reference proteome</keyword>
<dbReference type="Pfam" id="PF26604">
    <property type="entry name" value="CBU_0592"/>
    <property type="match status" value="1"/>
</dbReference>
<dbReference type="PROSITE" id="PS50042">
    <property type="entry name" value="CNMP_BINDING_3"/>
    <property type="match status" value="1"/>
</dbReference>
<organism evidence="2 3">
    <name type="scientific">Meridianimarinicoccus aquatilis</name>
    <dbReference type="NCBI Taxonomy" id="2552766"/>
    <lineage>
        <taxon>Bacteria</taxon>
        <taxon>Pseudomonadati</taxon>
        <taxon>Pseudomonadota</taxon>
        <taxon>Alphaproteobacteria</taxon>
        <taxon>Rhodobacterales</taxon>
        <taxon>Paracoccaceae</taxon>
        <taxon>Meridianimarinicoccus</taxon>
    </lineage>
</organism>